<sequence length="243" mass="28063">MLQTSFPGVYGRTPIQRLHRQQVLGDSQLKLKLKLWENLTSSPQHHSKPGTMLRSLCRLAAHNKVVSCALRPTVQARPLETISALPRVSAIVSSQNLVCRYNTGVRQTTHLSLKGVSGFQPFNTKYGVMPILTNLGPLALPSTGATPSRSVVKWSWKKGKRKTVKTVLKRFKRLHWGTRGIWIRARAGAKKRMWKKSPAQRRRCKTHVTRYWRRMRHYPDDPYAPYMKRENFKLTNGYPKEFY</sequence>
<dbReference type="InterPro" id="IPR019338">
    <property type="entry name" value="Ribosomal_bL35m"/>
</dbReference>
<comment type="caution">
    <text evidence="1">The sequence shown here is derived from an EMBL/GenBank/DDBJ whole genome shotgun (WGS) entry which is preliminary data.</text>
</comment>
<dbReference type="PANTHER" id="PTHR15909">
    <property type="entry name" value="39S RIBOSOMAL PROTEIN L35, MITOCHONDRIAL"/>
    <property type="match status" value="1"/>
</dbReference>
<keyword evidence="2" id="KW-1185">Reference proteome</keyword>
<dbReference type="InterPro" id="IPR037229">
    <property type="entry name" value="Ribosomal_bL35_sf"/>
</dbReference>
<dbReference type="AlphaFoldDB" id="A0A5B7FJT4"/>
<keyword evidence="1" id="KW-0689">Ribosomal protein</keyword>
<dbReference type="GO" id="GO:0005840">
    <property type="term" value="C:ribosome"/>
    <property type="evidence" value="ECO:0007669"/>
    <property type="project" value="UniProtKB-KW"/>
</dbReference>
<dbReference type="OrthoDB" id="5847109at2759"/>
<dbReference type="GO" id="GO:0005739">
    <property type="term" value="C:mitochondrion"/>
    <property type="evidence" value="ECO:0007669"/>
    <property type="project" value="UniProtKB-SubCell"/>
</dbReference>
<dbReference type="SUPFAM" id="SSF143034">
    <property type="entry name" value="L35p-like"/>
    <property type="match status" value="1"/>
</dbReference>
<organism evidence="1 2">
    <name type="scientific">Portunus trituberculatus</name>
    <name type="common">Swimming crab</name>
    <name type="synonym">Neptunus trituberculatus</name>
    <dbReference type="NCBI Taxonomy" id="210409"/>
    <lineage>
        <taxon>Eukaryota</taxon>
        <taxon>Metazoa</taxon>
        <taxon>Ecdysozoa</taxon>
        <taxon>Arthropoda</taxon>
        <taxon>Crustacea</taxon>
        <taxon>Multicrustacea</taxon>
        <taxon>Malacostraca</taxon>
        <taxon>Eumalacostraca</taxon>
        <taxon>Eucarida</taxon>
        <taxon>Decapoda</taxon>
        <taxon>Pleocyemata</taxon>
        <taxon>Brachyura</taxon>
        <taxon>Eubrachyura</taxon>
        <taxon>Portunoidea</taxon>
        <taxon>Portunidae</taxon>
        <taxon>Portuninae</taxon>
        <taxon>Portunus</taxon>
    </lineage>
</organism>
<gene>
    <name evidence="1" type="primary">mRpL35</name>
    <name evidence="1" type="ORF">E2C01_041651</name>
</gene>
<accession>A0A5B7FJT4</accession>
<proteinExistence type="predicted"/>
<protein>
    <submittedName>
        <fullName evidence="1">39S ribosomal protein L35, mitochondrial</fullName>
    </submittedName>
</protein>
<dbReference type="GO" id="GO:1990904">
    <property type="term" value="C:ribonucleoprotein complex"/>
    <property type="evidence" value="ECO:0007669"/>
    <property type="project" value="UniProtKB-KW"/>
</dbReference>
<evidence type="ECO:0000313" key="2">
    <source>
        <dbReference type="Proteomes" id="UP000324222"/>
    </source>
</evidence>
<dbReference type="Proteomes" id="UP000324222">
    <property type="component" value="Unassembled WGS sequence"/>
</dbReference>
<dbReference type="PANTHER" id="PTHR15909:SF0">
    <property type="entry name" value="LARGE RIBOSOMAL SUBUNIT PROTEIN BL35M"/>
    <property type="match status" value="1"/>
</dbReference>
<evidence type="ECO:0000313" key="1">
    <source>
        <dbReference type="EMBL" id="MPC47890.1"/>
    </source>
</evidence>
<reference evidence="1 2" key="1">
    <citation type="submission" date="2019-05" db="EMBL/GenBank/DDBJ databases">
        <title>Another draft genome of Portunus trituberculatus and its Hox gene families provides insights of decapod evolution.</title>
        <authorList>
            <person name="Jeong J.-H."/>
            <person name="Song I."/>
            <person name="Kim S."/>
            <person name="Choi T."/>
            <person name="Kim D."/>
            <person name="Ryu S."/>
            <person name="Kim W."/>
        </authorList>
    </citation>
    <scope>NUCLEOTIDE SEQUENCE [LARGE SCALE GENOMIC DNA]</scope>
    <source>
        <tissue evidence="1">Muscle</tissue>
    </source>
</reference>
<keyword evidence="1" id="KW-0687">Ribonucleoprotein</keyword>
<name>A0A5B7FJT4_PORTR</name>
<dbReference type="EMBL" id="VSRR010007986">
    <property type="protein sequence ID" value="MPC47890.1"/>
    <property type="molecule type" value="Genomic_DNA"/>
</dbReference>